<dbReference type="PANTHER" id="PTHR23325:SF1">
    <property type="entry name" value="SERUM RESPONSE FACTOR-BINDING PROTEIN 1"/>
    <property type="match status" value="1"/>
</dbReference>
<feature type="compositionally biased region" description="Basic residues" evidence="3">
    <location>
        <begin position="416"/>
        <end position="433"/>
    </location>
</feature>
<protein>
    <recommendedName>
        <fullName evidence="4">Bud22 domain-containing protein</fullName>
    </recommendedName>
</protein>
<evidence type="ECO:0000313" key="6">
    <source>
        <dbReference type="Proteomes" id="UP001221413"/>
    </source>
</evidence>
<dbReference type="PANTHER" id="PTHR23325">
    <property type="entry name" value="SERUM RESPONSE FACTOR-BINDING"/>
    <property type="match status" value="1"/>
</dbReference>
<evidence type="ECO:0000256" key="2">
    <source>
        <dbReference type="SAM" id="Coils"/>
    </source>
</evidence>
<dbReference type="InterPro" id="IPR037393">
    <property type="entry name" value="Bud22/SRFB1"/>
</dbReference>
<dbReference type="GO" id="GO:0005634">
    <property type="term" value="C:nucleus"/>
    <property type="evidence" value="ECO:0007669"/>
    <property type="project" value="TreeGrafter"/>
</dbReference>
<name>A0AAD6IYS0_DREDA</name>
<organism evidence="5 6">
    <name type="scientific">Drechslerella dactyloides</name>
    <name type="common">Nematode-trapping fungus</name>
    <name type="synonym">Arthrobotrys dactyloides</name>
    <dbReference type="NCBI Taxonomy" id="74499"/>
    <lineage>
        <taxon>Eukaryota</taxon>
        <taxon>Fungi</taxon>
        <taxon>Dikarya</taxon>
        <taxon>Ascomycota</taxon>
        <taxon>Pezizomycotina</taxon>
        <taxon>Orbiliomycetes</taxon>
        <taxon>Orbiliales</taxon>
        <taxon>Orbiliaceae</taxon>
        <taxon>Drechslerella</taxon>
    </lineage>
</organism>
<feature type="compositionally biased region" description="Acidic residues" evidence="3">
    <location>
        <begin position="356"/>
        <end position="371"/>
    </location>
</feature>
<comment type="caution">
    <text evidence="5">The sequence shown here is derived from an EMBL/GenBank/DDBJ whole genome shotgun (WGS) entry which is preliminary data.</text>
</comment>
<evidence type="ECO:0000256" key="3">
    <source>
        <dbReference type="SAM" id="MobiDB-lite"/>
    </source>
</evidence>
<evidence type="ECO:0000313" key="5">
    <source>
        <dbReference type="EMBL" id="KAJ6261200.1"/>
    </source>
</evidence>
<feature type="region of interest" description="Disordered" evidence="3">
    <location>
        <begin position="221"/>
        <end position="244"/>
    </location>
</feature>
<dbReference type="AlphaFoldDB" id="A0AAD6IYS0"/>
<reference evidence="5" key="1">
    <citation type="submission" date="2023-01" db="EMBL/GenBank/DDBJ databases">
        <title>The chitinases involved in constricting ring structure development in the nematode-trapping fungus Drechslerella dactyloides.</title>
        <authorList>
            <person name="Wang R."/>
            <person name="Zhang L."/>
            <person name="Tang P."/>
            <person name="Li S."/>
            <person name="Liang L."/>
        </authorList>
    </citation>
    <scope>NUCLEOTIDE SEQUENCE</scope>
    <source>
        <strain evidence="5">YMF1.00031</strain>
    </source>
</reference>
<feature type="compositionally biased region" description="Low complexity" evidence="3">
    <location>
        <begin position="403"/>
        <end position="413"/>
    </location>
</feature>
<feature type="domain" description="Bud22" evidence="4">
    <location>
        <begin position="49"/>
        <end position="497"/>
    </location>
</feature>
<feature type="region of interest" description="Disordered" evidence="3">
    <location>
        <begin position="268"/>
        <end position="438"/>
    </location>
</feature>
<dbReference type="EMBL" id="JAQGDS010000004">
    <property type="protein sequence ID" value="KAJ6261200.1"/>
    <property type="molecule type" value="Genomic_DNA"/>
</dbReference>
<dbReference type="GO" id="GO:0030686">
    <property type="term" value="C:90S preribosome"/>
    <property type="evidence" value="ECO:0007669"/>
    <property type="project" value="TreeGrafter"/>
</dbReference>
<sequence>MPKRKRSDYEAAHRAAATATAEIESQVADDLAESARAVALQQQTVEHKIHHHRTVLKRALKTAKGFEQQKLGKRIKAARKGTSRPSAKGKAKDGGNELQRLEQELEALKDIDLPALAATYLTKTLLKNRQISSAKYFPPSLVREAEEHARRPPPTGPVANVCARLLNANPVRDAVKEIVQSLERLLNVDGDIEIGDIPAKEAYETKEEGDQVLSKALVHGKDSGDAGLESQPEAASESESEDMEILDNDDEVVHPSMLKNLAARYLSRKKVGSSASEDEGEEPELRGRIAWSSDENDENDEDDEDDGSHDDPEPYLRGRSMSITPIPEDKLRELEIAEKSAYDELDISSSDSSDMSGDDDDDNDDDDDDEASPPPRKTPTAAIVTGPIKSSSFLPTLNTGYFSGSDSEASSSSTTRTKKAKKGPPEKKLRKNRMGQQARRALAEKKFGTSANHIKKEREEKEAKARLKEQRRQAWEEQQAKPAHISWELKRRDKEAKERIVRDMMAGKTAGAGVGKKIVFD</sequence>
<gene>
    <name evidence="5" type="ORF">Dda_3868</name>
</gene>
<feature type="region of interest" description="Disordered" evidence="3">
    <location>
        <begin position="74"/>
        <end position="96"/>
    </location>
</feature>
<feature type="compositionally biased region" description="Basic and acidic residues" evidence="3">
    <location>
        <begin position="327"/>
        <end position="342"/>
    </location>
</feature>
<feature type="coiled-coil region" evidence="2">
    <location>
        <begin position="451"/>
        <end position="478"/>
    </location>
</feature>
<feature type="region of interest" description="Disordered" evidence="3">
    <location>
        <begin position="1"/>
        <end position="20"/>
    </location>
</feature>
<proteinExistence type="predicted"/>
<keyword evidence="1 2" id="KW-0175">Coiled coil</keyword>
<dbReference type="GO" id="GO:0030490">
    <property type="term" value="P:maturation of SSU-rRNA"/>
    <property type="evidence" value="ECO:0007669"/>
    <property type="project" value="TreeGrafter"/>
</dbReference>
<accession>A0AAD6IYS0</accession>
<evidence type="ECO:0000259" key="4">
    <source>
        <dbReference type="Pfam" id="PF09073"/>
    </source>
</evidence>
<feature type="compositionally biased region" description="Acidic residues" evidence="3">
    <location>
        <begin position="294"/>
        <end position="308"/>
    </location>
</feature>
<dbReference type="InterPro" id="IPR015158">
    <property type="entry name" value="Bud22_dom"/>
</dbReference>
<evidence type="ECO:0000256" key="1">
    <source>
        <dbReference type="ARBA" id="ARBA00023054"/>
    </source>
</evidence>
<dbReference type="Proteomes" id="UP001221413">
    <property type="component" value="Unassembled WGS sequence"/>
</dbReference>
<feature type="compositionally biased region" description="Polar residues" evidence="3">
    <location>
        <begin position="388"/>
        <end position="402"/>
    </location>
</feature>
<dbReference type="Pfam" id="PF09073">
    <property type="entry name" value="BUD22"/>
    <property type="match status" value="1"/>
</dbReference>
<keyword evidence="6" id="KW-1185">Reference proteome</keyword>